<dbReference type="OrthoDB" id="509901at2759"/>
<evidence type="ECO:0000256" key="4">
    <source>
        <dbReference type="ARBA" id="ARBA00022434"/>
    </source>
</evidence>
<dbReference type="PRINTS" id="PR00904">
    <property type="entry name" value="FRATAXIN"/>
</dbReference>
<dbReference type="SUPFAM" id="SSF55387">
    <property type="entry name" value="Frataxin/Nqo15-like"/>
    <property type="match status" value="1"/>
</dbReference>
<dbReference type="Proteomes" id="UP000019478">
    <property type="component" value="Unassembled WGS sequence"/>
</dbReference>
<evidence type="ECO:0000256" key="3">
    <source>
        <dbReference type="ARBA" id="ARBA00013107"/>
    </source>
</evidence>
<comment type="similarity">
    <text evidence="2">Belongs to the frataxin family.</text>
</comment>
<dbReference type="InterPro" id="IPR002908">
    <property type="entry name" value="Frataxin/CyaY"/>
</dbReference>
<keyword evidence="9" id="KW-0408">Iron</keyword>
<evidence type="ECO:0000256" key="9">
    <source>
        <dbReference type="ARBA" id="ARBA00023004"/>
    </source>
</evidence>
<keyword evidence="8" id="KW-0560">Oxidoreductase</keyword>
<dbReference type="GO" id="GO:0006879">
    <property type="term" value="P:intracellular iron ion homeostasis"/>
    <property type="evidence" value="ECO:0007669"/>
    <property type="project" value="UniProtKB-KW"/>
</dbReference>
<dbReference type="PANTHER" id="PTHR16821:SF2">
    <property type="entry name" value="FRATAXIN, MITOCHONDRIAL"/>
    <property type="match status" value="1"/>
</dbReference>
<evidence type="ECO:0000256" key="8">
    <source>
        <dbReference type="ARBA" id="ARBA00023002"/>
    </source>
</evidence>
<dbReference type="RefSeq" id="XP_007728417.1">
    <property type="nucleotide sequence ID" value="XM_007730227.1"/>
</dbReference>
<keyword evidence="11" id="KW-0496">Mitochondrion</keyword>
<keyword evidence="10" id="KW-0406">Ion transport</keyword>
<reference evidence="14 15" key="1">
    <citation type="submission" date="2013-03" db="EMBL/GenBank/DDBJ databases">
        <title>The Genome Sequence of Capronia epimyces CBS 606.96.</title>
        <authorList>
            <consortium name="The Broad Institute Genomics Platform"/>
            <person name="Cuomo C."/>
            <person name="de Hoog S."/>
            <person name="Gorbushina A."/>
            <person name="Walker B."/>
            <person name="Young S.K."/>
            <person name="Zeng Q."/>
            <person name="Gargeya S."/>
            <person name="Fitzgerald M."/>
            <person name="Haas B."/>
            <person name="Abouelleil A."/>
            <person name="Allen A.W."/>
            <person name="Alvarado L."/>
            <person name="Arachchi H.M."/>
            <person name="Berlin A.M."/>
            <person name="Chapman S.B."/>
            <person name="Gainer-Dewar J."/>
            <person name="Goldberg J."/>
            <person name="Griggs A."/>
            <person name="Gujja S."/>
            <person name="Hansen M."/>
            <person name="Howarth C."/>
            <person name="Imamovic A."/>
            <person name="Ireland A."/>
            <person name="Larimer J."/>
            <person name="McCowan C."/>
            <person name="Murphy C."/>
            <person name="Pearson M."/>
            <person name="Poon T.W."/>
            <person name="Priest M."/>
            <person name="Roberts A."/>
            <person name="Saif S."/>
            <person name="Shea T."/>
            <person name="Sisk P."/>
            <person name="Sykes S."/>
            <person name="Wortman J."/>
            <person name="Nusbaum C."/>
            <person name="Birren B."/>
        </authorList>
    </citation>
    <scope>NUCLEOTIDE SEQUENCE [LARGE SCALE GENOMIC DNA]</scope>
    <source>
        <strain evidence="14 15">CBS 606.96</strain>
    </source>
</reference>
<accession>W9YF69</accession>
<dbReference type="STRING" id="1182542.W9YF69"/>
<organism evidence="14 15">
    <name type="scientific">Capronia epimyces CBS 606.96</name>
    <dbReference type="NCBI Taxonomy" id="1182542"/>
    <lineage>
        <taxon>Eukaryota</taxon>
        <taxon>Fungi</taxon>
        <taxon>Dikarya</taxon>
        <taxon>Ascomycota</taxon>
        <taxon>Pezizomycotina</taxon>
        <taxon>Eurotiomycetes</taxon>
        <taxon>Chaetothyriomycetidae</taxon>
        <taxon>Chaetothyriales</taxon>
        <taxon>Herpotrichiellaceae</taxon>
        <taxon>Capronia</taxon>
    </lineage>
</organism>
<feature type="region of interest" description="Disordered" evidence="13">
    <location>
        <begin position="44"/>
        <end position="91"/>
    </location>
</feature>
<evidence type="ECO:0000313" key="14">
    <source>
        <dbReference type="EMBL" id="EXJ91527.1"/>
    </source>
</evidence>
<comment type="caution">
    <text evidence="14">The sequence shown here is derived from an EMBL/GenBank/DDBJ whole genome shotgun (WGS) entry which is preliminary data.</text>
</comment>
<evidence type="ECO:0000256" key="6">
    <source>
        <dbReference type="ARBA" id="ARBA00022496"/>
    </source>
</evidence>
<evidence type="ECO:0000256" key="1">
    <source>
        <dbReference type="ARBA" id="ARBA00004173"/>
    </source>
</evidence>
<name>W9YF69_9EURO</name>
<dbReference type="PROSITE" id="PS01344">
    <property type="entry name" value="FRATAXIN_1"/>
    <property type="match status" value="1"/>
</dbReference>
<keyword evidence="6" id="KW-0410">Iron transport</keyword>
<dbReference type="GO" id="GO:0008198">
    <property type="term" value="F:ferrous iron binding"/>
    <property type="evidence" value="ECO:0007669"/>
    <property type="project" value="TreeGrafter"/>
</dbReference>
<evidence type="ECO:0000256" key="13">
    <source>
        <dbReference type="SAM" id="MobiDB-lite"/>
    </source>
</evidence>
<dbReference type="InterPro" id="IPR020895">
    <property type="entry name" value="Frataxin_CS"/>
</dbReference>
<dbReference type="GO" id="GO:0034986">
    <property type="term" value="F:iron chaperone activity"/>
    <property type="evidence" value="ECO:0007669"/>
    <property type="project" value="TreeGrafter"/>
</dbReference>
<dbReference type="EC" id="1.16.3.1" evidence="3"/>
<dbReference type="NCBIfam" id="TIGR03421">
    <property type="entry name" value="FeS_CyaY"/>
    <property type="match status" value="1"/>
</dbReference>
<evidence type="ECO:0000256" key="12">
    <source>
        <dbReference type="ARBA" id="ARBA00047990"/>
    </source>
</evidence>
<dbReference type="GO" id="GO:0008199">
    <property type="term" value="F:ferric iron binding"/>
    <property type="evidence" value="ECO:0007669"/>
    <property type="project" value="InterPro"/>
</dbReference>
<evidence type="ECO:0000256" key="5">
    <source>
        <dbReference type="ARBA" id="ARBA00022448"/>
    </source>
</evidence>
<evidence type="ECO:0000256" key="7">
    <source>
        <dbReference type="ARBA" id="ARBA00022946"/>
    </source>
</evidence>
<keyword evidence="4" id="KW-0409">Iron storage</keyword>
<dbReference type="FunFam" id="3.30.920.10:FF:000004">
    <property type="entry name" value="Mitochondrial chaperone Frataxin"/>
    <property type="match status" value="1"/>
</dbReference>
<dbReference type="EMBL" id="AMGY01000001">
    <property type="protein sequence ID" value="EXJ91527.1"/>
    <property type="molecule type" value="Genomic_DNA"/>
</dbReference>
<dbReference type="GO" id="GO:0016226">
    <property type="term" value="P:iron-sulfur cluster assembly"/>
    <property type="evidence" value="ECO:0007669"/>
    <property type="project" value="InterPro"/>
</dbReference>
<keyword evidence="5" id="KW-0813">Transport</keyword>
<comment type="subcellular location">
    <subcellularLocation>
        <location evidence="1">Mitochondrion</location>
    </subcellularLocation>
</comment>
<dbReference type="HOGENOM" id="CLU_080880_0_0_1"/>
<dbReference type="Gene3D" id="3.30.920.10">
    <property type="entry name" value="Frataxin/CyaY"/>
    <property type="match status" value="1"/>
</dbReference>
<comment type="catalytic activity">
    <reaction evidence="12">
        <text>4 Fe(2+) + O2 + 4 H(+) = 4 Fe(3+) + 2 H2O</text>
        <dbReference type="Rhea" id="RHEA:11148"/>
        <dbReference type="ChEBI" id="CHEBI:15377"/>
        <dbReference type="ChEBI" id="CHEBI:15378"/>
        <dbReference type="ChEBI" id="CHEBI:15379"/>
        <dbReference type="ChEBI" id="CHEBI:29033"/>
        <dbReference type="ChEBI" id="CHEBI:29034"/>
        <dbReference type="EC" id="1.16.3.1"/>
    </reaction>
</comment>
<dbReference type="PANTHER" id="PTHR16821">
    <property type="entry name" value="FRATAXIN"/>
    <property type="match status" value="1"/>
</dbReference>
<dbReference type="GO" id="GO:0006826">
    <property type="term" value="P:iron ion transport"/>
    <property type="evidence" value="ECO:0007669"/>
    <property type="project" value="UniProtKB-KW"/>
</dbReference>
<dbReference type="AlphaFoldDB" id="W9YF69"/>
<sequence length="233" mass="24948">MKASNLLRSPRAHTLKLVHGTAPSSTRRALLPLSTFETKASIPLPRPLFRARSPQASAAPFSTSRSASKGLQPDSANPEPPKTETTSGSLSAAHISDGEYHELADQYLDSLVLSVEEYSEANSDGVEVEFSAGVLTITHPQFGTYVINKQPPNKQIWLSSPISGPKRFDWVGSGSGQHEKEESTVDVGDDGAGGRWVYLRDGSGLTDLLKKELGVEITKEHESDAVGGREGPA</sequence>
<keyword evidence="7" id="KW-0809">Transit peptide</keyword>
<proteinExistence type="inferred from homology"/>
<feature type="compositionally biased region" description="Polar residues" evidence="13">
    <location>
        <begin position="54"/>
        <end position="69"/>
    </location>
</feature>
<dbReference type="SMART" id="SM01219">
    <property type="entry name" value="Frataxin_Cyay"/>
    <property type="match status" value="1"/>
</dbReference>
<dbReference type="Pfam" id="PF01491">
    <property type="entry name" value="Frataxin_Cyay"/>
    <property type="match status" value="1"/>
</dbReference>
<evidence type="ECO:0000256" key="2">
    <source>
        <dbReference type="ARBA" id="ARBA00008183"/>
    </source>
</evidence>
<dbReference type="GO" id="GO:0005739">
    <property type="term" value="C:mitochondrion"/>
    <property type="evidence" value="ECO:0007669"/>
    <property type="project" value="UniProtKB-SubCell"/>
</dbReference>
<dbReference type="NCBIfam" id="TIGR03422">
    <property type="entry name" value="mito_frataxin"/>
    <property type="match status" value="1"/>
</dbReference>
<dbReference type="GO" id="GO:0051537">
    <property type="term" value="F:2 iron, 2 sulfur cluster binding"/>
    <property type="evidence" value="ECO:0007669"/>
    <property type="project" value="TreeGrafter"/>
</dbReference>
<dbReference type="PROSITE" id="PS50810">
    <property type="entry name" value="FRATAXIN_2"/>
    <property type="match status" value="1"/>
</dbReference>
<dbReference type="InterPro" id="IPR017789">
    <property type="entry name" value="Frataxin"/>
</dbReference>
<dbReference type="eggNOG" id="KOG3413">
    <property type="taxonomic scope" value="Eukaryota"/>
</dbReference>
<evidence type="ECO:0000256" key="11">
    <source>
        <dbReference type="ARBA" id="ARBA00023128"/>
    </source>
</evidence>
<gene>
    <name evidence="14" type="ORF">A1O3_00075</name>
</gene>
<dbReference type="InterPro" id="IPR036524">
    <property type="entry name" value="Frataxin/CyaY_sf"/>
</dbReference>
<dbReference type="GeneID" id="19164217"/>
<keyword evidence="15" id="KW-1185">Reference proteome</keyword>
<evidence type="ECO:0000313" key="15">
    <source>
        <dbReference type="Proteomes" id="UP000019478"/>
    </source>
</evidence>
<evidence type="ECO:0000256" key="10">
    <source>
        <dbReference type="ARBA" id="ARBA00023065"/>
    </source>
</evidence>
<dbReference type="GO" id="GO:0004322">
    <property type="term" value="F:ferroxidase activity"/>
    <property type="evidence" value="ECO:0007669"/>
    <property type="project" value="UniProtKB-EC"/>
</dbReference>
<protein>
    <recommendedName>
        <fullName evidence="3">ferroxidase</fullName>
        <ecNumber evidence="3">1.16.3.1</ecNumber>
    </recommendedName>
</protein>